<feature type="compositionally biased region" description="Acidic residues" evidence="1">
    <location>
        <begin position="49"/>
        <end position="62"/>
    </location>
</feature>
<dbReference type="AlphaFoldDB" id="A0A0N5C196"/>
<keyword evidence="2" id="KW-1185">Reference proteome</keyword>
<reference evidence="3" key="1">
    <citation type="submission" date="2017-02" db="UniProtKB">
        <authorList>
            <consortium name="WormBaseParasite"/>
        </authorList>
    </citation>
    <scope>IDENTIFICATION</scope>
</reference>
<name>A0A0N5C196_STREA</name>
<organism evidence="2 3">
    <name type="scientific">Strongyloides papillosus</name>
    <name type="common">Intestinal threadworm</name>
    <dbReference type="NCBI Taxonomy" id="174720"/>
    <lineage>
        <taxon>Eukaryota</taxon>
        <taxon>Metazoa</taxon>
        <taxon>Ecdysozoa</taxon>
        <taxon>Nematoda</taxon>
        <taxon>Chromadorea</taxon>
        <taxon>Rhabditida</taxon>
        <taxon>Tylenchina</taxon>
        <taxon>Panagrolaimomorpha</taxon>
        <taxon>Strongyloidoidea</taxon>
        <taxon>Strongyloididae</taxon>
        <taxon>Strongyloides</taxon>
    </lineage>
</organism>
<accession>A0A0N5C196</accession>
<dbReference type="Proteomes" id="UP000046392">
    <property type="component" value="Unplaced"/>
</dbReference>
<dbReference type="WBParaSite" id="SPAL_0001177400.1">
    <property type="protein sequence ID" value="SPAL_0001177400.1"/>
    <property type="gene ID" value="SPAL_0001177400"/>
</dbReference>
<sequence>MNGYEREPILREKNSNCKKLKKNKLNSESSEFSDGEHLTSYDINYSEGELSDDEDSPSEEISELSSLPSPSSSLINKKHCCENKKRRAYTLSYTQEIPISTRKPRPKRSRTFYIGS</sequence>
<protein>
    <submittedName>
        <fullName evidence="3">Uncharacterized protein</fullName>
    </submittedName>
</protein>
<proteinExistence type="predicted"/>
<evidence type="ECO:0000256" key="1">
    <source>
        <dbReference type="SAM" id="MobiDB-lite"/>
    </source>
</evidence>
<feature type="region of interest" description="Disordered" evidence="1">
    <location>
        <begin position="20"/>
        <end position="77"/>
    </location>
</feature>
<feature type="compositionally biased region" description="Low complexity" evidence="1">
    <location>
        <begin position="63"/>
        <end position="73"/>
    </location>
</feature>
<evidence type="ECO:0000313" key="2">
    <source>
        <dbReference type="Proteomes" id="UP000046392"/>
    </source>
</evidence>
<dbReference type="STRING" id="174720.A0A0N5C196"/>
<evidence type="ECO:0000313" key="3">
    <source>
        <dbReference type="WBParaSite" id="SPAL_0001177400.1"/>
    </source>
</evidence>